<dbReference type="Proteomes" id="UP000050525">
    <property type="component" value="Unassembled WGS sequence"/>
</dbReference>
<proteinExistence type="predicted"/>
<evidence type="ECO:0000313" key="3">
    <source>
        <dbReference type="Proteomes" id="UP000050525"/>
    </source>
</evidence>
<sequence length="134" mass="13837">MHLPWPAGGRRSPGGGAQGPGPHICAKRIVLDPSRHPLVVGEATSSRCPSLALRMSWTASPRSWSRTCRTHHRGSTLGAAGAVGGQCRGQGLAWLPWAASSMPPALSACPAAGPYVASSSMPWTGAHTARPATR</sequence>
<protein>
    <submittedName>
        <fullName evidence="2">Uncharacterized protein</fullName>
    </submittedName>
</protein>
<comment type="caution">
    <text evidence="2">The sequence shown here is derived from an EMBL/GenBank/DDBJ whole genome shotgun (WGS) entry which is preliminary data.</text>
</comment>
<reference evidence="2 3" key="1">
    <citation type="journal article" date="2012" name="Genome Biol.">
        <title>Sequencing three crocodilian genomes to illuminate the evolution of archosaurs and amniotes.</title>
        <authorList>
            <person name="St John J.A."/>
            <person name="Braun E.L."/>
            <person name="Isberg S.R."/>
            <person name="Miles L.G."/>
            <person name="Chong A.Y."/>
            <person name="Gongora J."/>
            <person name="Dalzell P."/>
            <person name="Moran C."/>
            <person name="Bed'hom B."/>
            <person name="Abzhanov A."/>
            <person name="Burgess S.C."/>
            <person name="Cooksey A.M."/>
            <person name="Castoe T.A."/>
            <person name="Crawford N.G."/>
            <person name="Densmore L.D."/>
            <person name="Drew J.C."/>
            <person name="Edwards S.V."/>
            <person name="Faircloth B.C."/>
            <person name="Fujita M.K."/>
            <person name="Greenwold M.J."/>
            <person name="Hoffmann F.G."/>
            <person name="Howard J.M."/>
            <person name="Iguchi T."/>
            <person name="Janes D.E."/>
            <person name="Khan S.Y."/>
            <person name="Kohno S."/>
            <person name="de Koning A.J."/>
            <person name="Lance S.L."/>
            <person name="McCarthy F.M."/>
            <person name="McCormack J.E."/>
            <person name="Merchant M.E."/>
            <person name="Peterson D.G."/>
            <person name="Pollock D.D."/>
            <person name="Pourmand N."/>
            <person name="Raney B.J."/>
            <person name="Roessler K.A."/>
            <person name="Sanford J.R."/>
            <person name="Sawyer R.H."/>
            <person name="Schmidt C.J."/>
            <person name="Triplett E.W."/>
            <person name="Tuberville T.D."/>
            <person name="Venegas-Anaya M."/>
            <person name="Howard J.T."/>
            <person name="Jarvis E.D."/>
            <person name="Guillette L.J.Jr."/>
            <person name="Glenn T.C."/>
            <person name="Green R.E."/>
            <person name="Ray D.A."/>
        </authorList>
    </citation>
    <scope>NUCLEOTIDE SEQUENCE [LARGE SCALE GENOMIC DNA]</scope>
    <source>
        <strain evidence="2">KSC_2009_1</strain>
    </source>
</reference>
<dbReference type="AlphaFoldDB" id="A0A151NWP8"/>
<evidence type="ECO:0000256" key="1">
    <source>
        <dbReference type="SAM" id="MobiDB-lite"/>
    </source>
</evidence>
<dbReference type="EMBL" id="AKHW03001783">
    <property type="protein sequence ID" value="KYO40999.1"/>
    <property type="molecule type" value="Genomic_DNA"/>
</dbReference>
<accession>A0A151NWP8</accession>
<gene>
    <name evidence="2" type="ORF">Y1Q_0020726</name>
</gene>
<feature type="compositionally biased region" description="Low complexity" evidence="1">
    <location>
        <begin position="1"/>
        <end position="10"/>
    </location>
</feature>
<name>A0A151NWP8_ALLMI</name>
<feature type="region of interest" description="Disordered" evidence="1">
    <location>
        <begin position="1"/>
        <end position="22"/>
    </location>
</feature>
<keyword evidence="3" id="KW-1185">Reference proteome</keyword>
<evidence type="ECO:0000313" key="2">
    <source>
        <dbReference type="EMBL" id="KYO40999.1"/>
    </source>
</evidence>
<organism evidence="2 3">
    <name type="scientific">Alligator mississippiensis</name>
    <name type="common">American alligator</name>
    <dbReference type="NCBI Taxonomy" id="8496"/>
    <lineage>
        <taxon>Eukaryota</taxon>
        <taxon>Metazoa</taxon>
        <taxon>Chordata</taxon>
        <taxon>Craniata</taxon>
        <taxon>Vertebrata</taxon>
        <taxon>Euteleostomi</taxon>
        <taxon>Archelosauria</taxon>
        <taxon>Archosauria</taxon>
        <taxon>Crocodylia</taxon>
        <taxon>Alligatoridae</taxon>
        <taxon>Alligatorinae</taxon>
        <taxon>Alligator</taxon>
    </lineage>
</organism>